<dbReference type="InterPro" id="IPR036322">
    <property type="entry name" value="WD40_repeat_dom_sf"/>
</dbReference>
<dbReference type="InterPro" id="IPR015943">
    <property type="entry name" value="WD40/YVTN_repeat-like_dom_sf"/>
</dbReference>
<dbReference type="AlphaFoldDB" id="A0A9J5XI81"/>
<dbReference type="Gene3D" id="2.130.10.10">
    <property type="entry name" value="YVTN repeat-like/Quinoprotein amine dehydrogenase"/>
    <property type="match status" value="1"/>
</dbReference>
<comment type="caution">
    <text evidence="7">The sequence shown here is derived from an EMBL/GenBank/DDBJ whole genome shotgun (WGS) entry which is preliminary data.</text>
</comment>
<dbReference type="Proteomes" id="UP000824120">
    <property type="component" value="Chromosome 9"/>
</dbReference>
<accession>A0A9J5XI81</accession>
<dbReference type="GO" id="GO:0006357">
    <property type="term" value="P:regulation of transcription by RNA polymerase II"/>
    <property type="evidence" value="ECO:0007669"/>
    <property type="project" value="TreeGrafter"/>
</dbReference>
<proteinExistence type="predicted"/>
<dbReference type="PANTHER" id="PTHR22846">
    <property type="entry name" value="WD40 REPEAT PROTEIN"/>
    <property type="match status" value="1"/>
</dbReference>
<name>A0A9J5XI81_SOLCO</name>
<gene>
    <name evidence="7" type="ORF">H5410_047414</name>
</gene>
<dbReference type="GO" id="GO:0000118">
    <property type="term" value="C:histone deacetylase complex"/>
    <property type="evidence" value="ECO:0007669"/>
    <property type="project" value="TreeGrafter"/>
</dbReference>
<dbReference type="InterPro" id="IPR001680">
    <property type="entry name" value="WD40_rpt"/>
</dbReference>
<dbReference type="EMBL" id="JACXVP010000009">
    <property type="protein sequence ID" value="KAG5586980.1"/>
    <property type="molecule type" value="Genomic_DNA"/>
</dbReference>
<dbReference type="OrthoDB" id="1367865at2759"/>
<dbReference type="PROSITE" id="PS50082">
    <property type="entry name" value="WD_REPEATS_2"/>
    <property type="match status" value="1"/>
</dbReference>
<organism evidence="7 8">
    <name type="scientific">Solanum commersonii</name>
    <name type="common">Commerson's wild potato</name>
    <name type="synonym">Commerson's nightshade</name>
    <dbReference type="NCBI Taxonomy" id="4109"/>
    <lineage>
        <taxon>Eukaryota</taxon>
        <taxon>Viridiplantae</taxon>
        <taxon>Streptophyta</taxon>
        <taxon>Embryophyta</taxon>
        <taxon>Tracheophyta</taxon>
        <taxon>Spermatophyta</taxon>
        <taxon>Magnoliopsida</taxon>
        <taxon>eudicotyledons</taxon>
        <taxon>Gunneridae</taxon>
        <taxon>Pentapetalae</taxon>
        <taxon>asterids</taxon>
        <taxon>lamiids</taxon>
        <taxon>Solanales</taxon>
        <taxon>Solanaceae</taxon>
        <taxon>Solanoideae</taxon>
        <taxon>Solaneae</taxon>
        <taxon>Solanum</taxon>
    </lineage>
</organism>
<evidence type="ECO:0000256" key="3">
    <source>
        <dbReference type="ARBA" id="ARBA00022737"/>
    </source>
</evidence>
<comment type="subcellular location">
    <subcellularLocation>
        <location evidence="1">Nucleus</location>
    </subcellularLocation>
</comment>
<dbReference type="Pfam" id="PF12894">
    <property type="entry name" value="ANAPC4_WD40"/>
    <property type="match status" value="1"/>
</dbReference>
<dbReference type="InterPro" id="IPR045183">
    <property type="entry name" value="Ebi-like"/>
</dbReference>
<protein>
    <recommendedName>
        <fullName evidence="6">Anaphase-promoting complex subunit 4-like WD40 domain-containing protein</fullName>
    </recommendedName>
</protein>
<dbReference type="SUPFAM" id="SSF50978">
    <property type="entry name" value="WD40 repeat-like"/>
    <property type="match status" value="1"/>
</dbReference>
<keyword evidence="8" id="KW-1185">Reference proteome</keyword>
<evidence type="ECO:0000256" key="1">
    <source>
        <dbReference type="ARBA" id="ARBA00004123"/>
    </source>
</evidence>
<evidence type="ECO:0000256" key="2">
    <source>
        <dbReference type="ARBA" id="ARBA00022574"/>
    </source>
</evidence>
<keyword evidence="3" id="KW-0677">Repeat</keyword>
<evidence type="ECO:0000256" key="4">
    <source>
        <dbReference type="ARBA" id="ARBA00023242"/>
    </source>
</evidence>
<dbReference type="InterPro" id="IPR024977">
    <property type="entry name" value="Apc4-like_WD40_dom"/>
</dbReference>
<feature type="repeat" description="WD" evidence="5">
    <location>
        <begin position="82"/>
        <end position="119"/>
    </location>
</feature>
<evidence type="ECO:0000256" key="5">
    <source>
        <dbReference type="PROSITE-ProRule" id="PRU00221"/>
    </source>
</evidence>
<dbReference type="PANTHER" id="PTHR22846:SF67">
    <property type="entry name" value="F-BOX-LIKE_WD REPEAT-CONTAINING PROTEIN TBL1XR1 ISOFORM X1"/>
    <property type="match status" value="1"/>
</dbReference>
<keyword evidence="4" id="KW-0539">Nucleus</keyword>
<evidence type="ECO:0000313" key="7">
    <source>
        <dbReference type="EMBL" id="KAG5586980.1"/>
    </source>
</evidence>
<feature type="domain" description="Anaphase-promoting complex subunit 4-like WD40" evidence="6">
    <location>
        <begin position="81"/>
        <end position="134"/>
    </location>
</feature>
<evidence type="ECO:0000259" key="6">
    <source>
        <dbReference type="Pfam" id="PF12894"/>
    </source>
</evidence>
<dbReference type="SMART" id="SM00320">
    <property type="entry name" value="WD40"/>
    <property type="match status" value="2"/>
</dbReference>
<dbReference type="GO" id="GO:0003714">
    <property type="term" value="F:transcription corepressor activity"/>
    <property type="evidence" value="ECO:0007669"/>
    <property type="project" value="InterPro"/>
</dbReference>
<sequence length="193" mass="21817">MEPVDISTVATSLPSEISSFDVTTLEGHTSKFLVVLGFQKGLFLHLGLKTLLLEFFLLEMVHLNTEAVLYWNTEGLLTLPLQNEINVIEWYPSGSLLASCYEDTTFKLWSMKEDACLHDFTEHHKEISTIKWSRTGVVTSNTIRINSLLARYAIYCYQSCLYAVDYGSIIVYNPDALGNLPLKFVVKGILKAR</sequence>
<keyword evidence="2 5" id="KW-0853">WD repeat</keyword>
<evidence type="ECO:0000313" key="8">
    <source>
        <dbReference type="Proteomes" id="UP000824120"/>
    </source>
</evidence>
<reference evidence="7 8" key="1">
    <citation type="submission" date="2020-09" db="EMBL/GenBank/DDBJ databases">
        <title>De no assembly of potato wild relative species, Solanum commersonii.</title>
        <authorList>
            <person name="Cho K."/>
        </authorList>
    </citation>
    <scope>NUCLEOTIDE SEQUENCE [LARGE SCALE GENOMIC DNA]</scope>
    <source>
        <strain evidence="7">LZ3.2</strain>
        <tissue evidence="7">Leaf</tissue>
    </source>
</reference>